<feature type="transmembrane region" description="Helical" evidence="1">
    <location>
        <begin position="7"/>
        <end position="25"/>
    </location>
</feature>
<keyword evidence="1" id="KW-1133">Transmembrane helix</keyword>
<name>A0A396GKH1_MEDTR</name>
<gene>
    <name evidence="2" type="ORF">MtrunA17_Chr8g0357551</name>
</gene>
<dbReference type="Proteomes" id="UP000265566">
    <property type="component" value="Chromosome 8"/>
</dbReference>
<dbReference type="EMBL" id="PSQE01000008">
    <property type="protein sequence ID" value="RHN40691.1"/>
    <property type="molecule type" value="Genomic_DNA"/>
</dbReference>
<evidence type="ECO:0000313" key="2">
    <source>
        <dbReference type="EMBL" id="RHN40691.1"/>
    </source>
</evidence>
<evidence type="ECO:0000313" key="3">
    <source>
        <dbReference type="Proteomes" id="UP000265566"/>
    </source>
</evidence>
<sequence length="57" mass="6884">MQTMRNMNLVYMFVYAFIIFLSIHFPPRIKCNTEADCPQRFDNIVECLFGICHFYIK</sequence>
<keyword evidence="1" id="KW-0812">Transmembrane</keyword>
<keyword evidence="1" id="KW-0472">Membrane</keyword>
<organism evidence="2 3">
    <name type="scientific">Medicago truncatula</name>
    <name type="common">Barrel medic</name>
    <name type="synonym">Medicago tribuloides</name>
    <dbReference type="NCBI Taxonomy" id="3880"/>
    <lineage>
        <taxon>Eukaryota</taxon>
        <taxon>Viridiplantae</taxon>
        <taxon>Streptophyta</taxon>
        <taxon>Embryophyta</taxon>
        <taxon>Tracheophyta</taxon>
        <taxon>Spermatophyta</taxon>
        <taxon>Magnoliopsida</taxon>
        <taxon>eudicotyledons</taxon>
        <taxon>Gunneridae</taxon>
        <taxon>Pentapetalae</taxon>
        <taxon>rosids</taxon>
        <taxon>fabids</taxon>
        <taxon>Fabales</taxon>
        <taxon>Fabaceae</taxon>
        <taxon>Papilionoideae</taxon>
        <taxon>50 kb inversion clade</taxon>
        <taxon>NPAAA clade</taxon>
        <taxon>Hologalegina</taxon>
        <taxon>IRL clade</taxon>
        <taxon>Trifolieae</taxon>
        <taxon>Medicago</taxon>
    </lineage>
</organism>
<dbReference type="AlphaFoldDB" id="A0A396GKH1"/>
<dbReference type="Gramene" id="rna46882">
    <property type="protein sequence ID" value="RHN40691.1"/>
    <property type="gene ID" value="gene46882"/>
</dbReference>
<accession>A0A396GKH1</accession>
<reference evidence="3" key="1">
    <citation type="journal article" date="2018" name="Nat. Plants">
        <title>Whole-genome landscape of Medicago truncatula symbiotic genes.</title>
        <authorList>
            <person name="Pecrix Y."/>
            <person name="Staton S.E."/>
            <person name="Sallet E."/>
            <person name="Lelandais-Briere C."/>
            <person name="Moreau S."/>
            <person name="Carrere S."/>
            <person name="Blein T."/>
            <person name="Jardinaud M.F."/>
            <person name="Latrasse D."/>
            <person name="Zouine M."/>
            <person name="Zahm M."/>
            <person name="Kreplak J."/>
            <person name="Mayjonade B."/>
            <person name="Satge C."/>
            <person name="Perez M."/>
            <person name="Cauet S."/>
            <person name="Marande W."/>
            <person name="Chantry-Darmon C."/>
            <person name="Lopez-Roques C."/>
            <person name="Bouchez O."/>
            <person name="Berard A."/>
            <person name="Debelle F."/>
            <person name="Munos S."/>
            <person name="Bendahmane A."/>
            <person name="Berges H."/>
            <person name="Niebel A."/>
            <person name="Buitink J."/>
            <person name="Frugier F."/>
            <person name="Benhamed M."/>
            <person name="Crespi M."/>
            <person name="Gouzy J."/>
            <person name="Gamas P."/>
        </authorList>
    </citation>
    <scope>NUCLEOTIDE SEQUENCE [LARGE SCALE GENOMIC DNA]</scope>
    <source>
        <strain evidence="3">cv. Jemalong A17</strain>
    </source>
</reference>
<evidence type="ECO:0000256" key="1">
    <source>
        <dbReference type="SAM" id="Phobius"/>
    </source>
</evidence>
<proteinExistence type="predicted"/>
<protein>
    <submittedName>
        <fullName evidence="2">Putative Late nodulin</fullName>
    </submittedName>
</protein>
<comment type="caution">
    <text evidence="2">The sequence shown here is derived from an EMBL/GenBank/DDBJ whole genome shotgun (WGS) entry which is preliminary data.</text>
</comment>